<dbReference type="InterPro" id="IPR043733">
    <property type="entry name" value="DUF5677"/>
</dbReference>
<name>A0A1A7CA12_9BURK</name>
<evidence type="ECO:0000313" key="2">
    <source>
        <dbReference type="Proteomes" id="UP000092713"/>
    </source>
</evidence>
<accession>A0A1A7CA12</accession>
<dbReference type="Pfam" id="PF18928">
    <property type="entry name" value="DUF5677"/>
    <property type="match status" value="1"/>
</dbReference>
<evidence type="ECO:0000313" key="1">
    <source>
        <dbReference type="EMBL" id="OBV41605.1"/>
    </source>
</evidence>
<keyword evidence="2" id="KW-1185">Reference proteome</keyword>
<gene>
    <name evidence="1" type="ORF">ASR47_10378</name>
</gene>
<dbReference type="AlphaFoldDB" id="A0A1A7CA12"/>
<dbReference type="EMBL" id="LOCQ01000026">
    <property type="protein sequence ID" value="OBV41605.1"/>
    <property type="molecule type" value="Genomic_DNA"/>
</dbReference>
<comment type="caution">
    <text evidence="1">The sequence shown here is derived from an EMBL/GenBank/DDBJ whole genome shotgun (WGS) entry which is preliminary data.</text>
</comment>
<organism evidence="1 2">
    <name type="scientific">Janthinobacterium psychrotolerans</name>
    <dbReference type="NCBI Taxonomy" id="1747903"/>
    <lineage>
        <taxon>Bacteria</taxon>
        <taxon>Pseudomonadati</taxon>
        <taxon>Pseudomonadota</taxon>
        <taxon>Betaproteobacteria</taxon>
        <taxon>Burkholderiales</taxon>
        <taxon>Oxalobacteraceae</taxon>
        <taxon>Janthinobacterium</taxon>
    </lineage>
</organism>
<reference evidence="1 2" key="1">
    <citation type="submission" date="2016-04" db="EMBL/GenBank/DDBJ databases">
        <title>Draft genome sequence of Janthinobacterium psychrotolerans sp. nov., isolated from freshwater sediments in Denmark.</title>
        <authorList>
            <person name="Gong X."/>
            <person name="Skrivergaard S."/>
            <person name="Korsgaard B.S."/>
            <person name="Schreiber L."/>
            <person name="Marshall I.P."/>
            <person name="Finster K."/>
            <person name="Schramm A."/>
        </authorList>
    </citation>
    <scope>NUCLEOTIDE SEQUENCE [LARGE SCALE GENOMIC DNA]</scope>
    <source>
        <strain evidence="1 2">S3-2</strain>
    </source>
</reference>
<protein>
    <submittedName>
        <fullName evidence="1">Uncharacterized protein</fullName>
    </submittedName>
</protein>
<dbReference type="Proteomes" id="UP000092713">
    <property type="component" value="Unassembled WGS sequence"/>
</dbReference>
<sequence>MKNDLHFMCKIFSKRQAEQLKSLNILSENNYNDLILVARSMFEGSIYLANSIKDKDMCLRWRLYSVLHDKKRMDKEGNAPPEIVDMINKWLPEIDRLFKKKNGEYQKNWHGKTIKDLAANAGDEFLHFYNNYYSLMSEYHHWDTAAFGKRYKINENYIDEIKSEEVELERVLAMSMALSSAFATFNLSQKILNSTRNEKLAGLESELKNIPGTITKTISISP</sequence>
<proteinExistence type="predicted"/>